<evidence type="ECO:0000313" key="2">
    <source>
        <dbReference type="Proteomes" id="UP001630127"/>
    </source>
</evidence>
<keyword evidence="2" id="KW-1185">Reference proteome</keyword>
<sequence length="110" mass="12660">MHTSLWSPTNPRACRSKIRLLASIFLKPLLLVECLRALMPFLLGHSSQIVSWAIELLESTVSFGSPSTCLCGVVTSRPLEKFLKLCSFSKLFFFYTDWKNEFREKGTRIW</sequence>
<proteinExistence type="predicted"/>
<name>A0ABD3AED8_9GENT</name>
<reference evidence="1 2" key="1">
    <citation type="submission" date="2024-11" db="EMBL/GenBank/DDBJ databases">
        <title>A near-complete genome assembly of Cinchona calisaya.</title>
        <authorList>
            <person name="Lian D.C."/>
            <person name="Zhao X.W."/>
            <person name="Wei L."/>
        </authorList>
    </citation>
    <scope>NUCLEOTIDE SEQUENCE [LARGE SCALE GENOMIC DNA]</scope>
    <source>
        <tissue evidence="1">Nenye</tissue>
    </source>
</reference>
<organism evidence="1 2">
    <name type="scientific">Cinchona calisaya</name>
    <dbReference type="NCBI Taxonomy" id="153742"/>
    <lineage>
        <taxon>Eukaryota</taxon>
        <taxon>Viridiplantae</taxon>
        <taxon>Streptophyta</taxon>
        <taxon>Embryophyta</taxon>
        <taxon>Tracheophyta</taxon>
        <taxon>Spermatophyta</taxon>
        <taxon>Magnoliopsida</taxon>
        <taxon>eudicotyledons</taxon>
        <taxon>Gunneridae</taxon>
        <taxon>Pentapetalae</taxon>
        <taxon>asterids</taxon>
        <taxon>lamiids</taxon>
        <taxon>Gentianales</taxon>
        <taxon>Rubiaceae</taxon>
        <taxon>Cinchonoideae</taxon>
        <taxon>Cinchoneae</taxon>
        <taxon>Cinchona</taxon>
    </lineage>
</organism>
<gene>
    <name evidence="1" type="ORF">ACH5RR_009421</name>
</gene>
<dbReference type="AlphaFoldDB" id="A0ABD3AED8"/>
<comment type="caution">
    <text evidence="1">The sequence shown here is derived from an EMBL/GenBank/DDBJ whole genome shotgun (WGS) entry which is preliminary data.</text>
</comment>
<accession>A0ABD3AED8</accession>
<dbReference type="EMBL" id="JBJUIK010000004">
    <property type="protein sequence ID" value="KAL3530099.1"/>
    <property type="molecule type" value="Genomic_DNA"/>
</dbReference>
<evidence type="ECO:0000313" key="1">
    <source>
        <dbReference type="EMBL" id="KAL3530099.1"/>
    </source>
</evidence>
<dbReference type="Proteomes" id="UP001630127">
    <property type="component" value="Unassembled WGS sequence"/>
</dbReference>
<protein>
    <submittedName>
        <fullName evidence="1">Uncharacterized protein</fullName>
    </submittedName>
</protein>